<evidence type="ECO:0008006" key="4">
    <source>
        <dbReference type="Google" id="ProtNLM"/>
    </source>
</evidence>
<dbReference type="AlphaFoldDB" id="A0A554VQ92"/>
<reference evidence="2 3" key="1">
    <citation type="submission" date="2019-07" db="EMBL/GenBank/DDBJ databases">
        <title>The draft genome sequence of Aquimarina algiphila M91.</title>
        <authorList>
            <person name="Meng X."/>
        </authorList>
    </citation>
    <scope>NUCLEOTIDE SEQUENCE [LARGE SCALE GENOMIC DNA]</scope>
    <source>
        <strain evidence="2 3">M91</strain>
    </source>
</reference>
<organism evidence="2 3">
    <name type="scientific">Aquimarina algiphila</name>
    <dbReference type="NCBI Taxonomy" id="2047982"/>
    <lineage>
        <taxon>Bacteria</taxon>
        <taxon>Pseudomonadati</taxon>
        <taxon>Bacteroidota</taxon>
        <taxon>Flavobacteriia</taxon>
        <taxon>Flavobacteriales</taxon>
        <taxon>Flavobacteriaceae</taxon>
        <taxon>Aquimarina</taxon>
    </lineage>
</organism>
<dbReference type="EMBL" id="VLNR01000005">
    <property type="protein sequence ID" value="TSE10642.1"/>
    <property type="molecule type" value="Genomic_DNA"/>
</dbReference>
<proteinExistence type="predicted"/>
<evidence type="ECO:0000256" key="1">
    <source>
        <dbReference type="SAM" id="MobiDB-lite"/>
    </source>
</evidence>
<comment type="caution">
    <text evidence="2">The sequence shown here is derived from an EMBL/GenBank/DDBJ whole genome shotgun (WGS) entry which is preliminary data.</text>
</comment>
<evidence type="ECO:0000313" key="3">
    <source>
        <dbReference type="Proteomes" id="UP000318833"/>
    </source>
</evidence>
<protein>
    <recommendedName>
        <fullName evidence="4">DNA primase</fullName>
    </recommendedName>
</protein>
<name>A0A554VQ92_9FLAO</name>
<gene>
    <name evidence="2" type="ORF">FOF46_03415</name>
</gene>
<feature type="region of interest" description="Disordered" evidence="1">
    <location>
        <begin position="72"/>
        <end position="92"/>
    </location>
</feature>
<accession>A0A554VQ92</accession>
<sequence>MKRVIVDYKKLNKNILNLLVEKFPDGYNDDDIISFRNQHNEAIEAVEVKTNDTIYLVKISKRLADSMQSFDGPGVDIPSAVNDEQVGELDIE</sequence>
<evidence type="ECO:0000313" key="2">
    <source>
        <dbReference type="EMBL" id="TSE10642.1"/>
    </source>
</evidence>
<dbReference type="Proteomes" id="UP000318833">
    <property type="component" value="Unassembled WGS sequence"/>
</dbReference>
<dbReference type="OrthoDB" id="1122172at2"/>
<keyword evidence="3" id="KW-1185">Reference proteome</keyword>
<dbReference type="RefSeq" id="WP_143915463.1">
    <property type="nucleotide sequence ID" value="NZ_CANMIK010000006.1"/>
</dbReference>